<evidence type="ECO:0000313" key="2">
    <source>
        <dbReference type="Proteomes" id="UP001500730"/>
    </source>
</evidence>
<reference evidence="2" key="1">
    <citation type="journal article" date="2019" name="Int. J. Syst. Evol. Microbiol.">
        <title>The Global Catalogue of Microorganisms (GCM) 10K type strain sequencing project: providing services to taxonomists for standard genome sequencing and annotation.</title>
        <authorList>
            <consortium name="The Broad Institute Genomics Platform"/>
            <consortium name="The Broad Institute Genome Sequencing Center for Infectious Disease"/>
            <person name="Wu L."/>
            <person name="Ma J."/>
        </authorList>
    </citation>
    <scope>NUCLEOTIDE SEQUENCE [LARGE SCALE GENOMIC DNA]</scope>
    <source>
        <strain evidence="2">JCM 16259</strain>
    </source>
</reference>
<gene>
    <name evidence="1" type="ORF">GCM10009858_04030</name>
</gene>
<evidence type="ECO:0000313" key="1">
    <source>
        <dbReference type="EMBL" id="GAA2469902.1"/>
    </source>
</evidence>
<sequence>MDIVDRIQSYGRTITYGPGDSHVINAVDAGQLFVSGRLVVMDAFWPLAGHLPGMPRVSDAPATFAVTLSTIEIADSPGSRLHLVGGVTATILESDAPPTRWQNGFGEGHGVAVDSRNIVLLDDARVEPYRHAREREDGDPADLMDSMNQEPFKLVDGGLVVRCGEGDGVYDVWLGYSADDRLAQVVVDLDTFSEGDIG</sequence>
<dbReference type="Proteomes" id="UP001500730">
    <property type="component" value="Unassembled WGS sequence"/>
</dbReference>
<evidence type="ECO:0008006" key="3">
    <source>
        <dbReference type="Google" id="ProtNLM"/>
    </source>
</evidence>
<protein>
    <recommendedName>
        <fullName evidence="3">DUF4241 domain-containing protein</fullName>
    </recommendedName>
</protein>
<organism evidence="1 2">
    <name type="scientific">Terrabacter carboxydivorans</name>
    <dbReference type="NCBI Taxonomy" id="619730"/>
    <lineage>
        <taxon>Bacteria</taxon>
        <taxon>Bacillati</taxon>
        <taxon>Actinomycetota</taxon>
        <taxon>Actinomycetes</taxon>
        <taxon>Micrococcales</taxon>
        <taxon>Intrasporangiaceae</taxon>
        <taxon>Terrabacter</taxon>
    </lineage>
</organism>
<keyword evidence="2" id="KW-1185">Reference proteome</keyword>
<dbReference type="RefSeq" id="WP_344252452.1">
    <property type="nucleotide sequence ID" value="NZ_BAAARE010000001.1"/>
</dbReference>
<proteinExistence type="predicted"/>
<comment type="caution">
    <text evidence="1">The sequence shown here is derived from an EMBL/GenBank/DDBJ whole genome shotgun (WGS) entry which is preliminary data.</text>
</comment>
<accession>A0ABP5Y1E0</accession>
<dbReference type="EMBL" id="BAAARE010000001">
    <property type="protein sequence ID" value="GAA2469902.1"/>
    <property type="molecule type" value="Genomic_DNA"/>
</dbReference>
<name>A0ABP5Y1E0_9MICO</name>